<dbReference type="GO" id="GO:0015179">
    <property type="term" value="F:L-amino acid transmembrane transporter activity"/>
    <property type="evidence" value="ECO:0007669"/>
    <property type="project" value="TreeGrafter"/>
</dbReference>
<feature type="transmembrane region" description="Helical" evidence="5">
    <location>
        <begin position="286"/>
        <end position="311"/>
    </location>
</feature>
<feature type="transmembrane region" description="Helical" evidence="5">
    <location>
        <begin position="236"/>
        <end position="256"/>
    </location>
</feature>
<dbReference type="Gene3D" id="1.20.1740.10">
    <property type="entry name" value="Amino acid/polyamine transporter I"/>
    <property type="match status" value="1"/>
</dbReference>
<evidence type="ECO:0000313" key="7">
    <source>
        <dbReference type="Proteomes" id="UP000218238"/>
    </source>
</evidence>
<feature type="transmembrane region" description="Helical" evidence="5">
    <location>
        <begin position="198"/>
        <end position="216"/>
    </location>
</feature>
<dbReference type="PANTHER" id="PTHR11785">
    <property type="entry name" value="AMINO ACID TRANSPORTER"/>
    <property type="match status" value="1"/>
</dbReference>
<keyword evidence="4 5" id="KW-0472">Membrane</keyword>
<proteinExistence type="predicted"/>
<feature type="transmembrane region" description="Helical" evidence="5">
    <location>
        <begin position="332"/>
        <end position="352"/>
    </location>
</feature>
<dbReference type="Proteomes" id="UP000218238">
    <property type="component" value="Unassembled WGS sequence"/>
</dbReference>
<feature type="transmembrane region" description="Helical" evidence="5">
    <location>
        <begin position="364"/>
        <end position="383"/>
    </location>
</feature>
<dbReference type="PANTHER" id="PTHR11785:SF512">
    <property type="entry name" value="SOBREMESA, ISOFORM B"/>
    <property type="match status" value="1"/>
</dbReference>
<feature type="transmembrane region" description="Helical" evidence="5">
    <location>
        <begin position="420"/>
        <end position="440"/>
    </location>
</feature>
<dbReference type="InterPro" id="IPR002293">
    <property type="entry name" value="AA/rel_permease1"/>
</dbReference>
<evidence type="ECO:0000256" key="2">
    <source>
        <dbReference type="ARBA" id="ARBA00022692"/>
    </source>
</evidence>
<evidence type="ECO:0000256" key="4">
    <source>
        <dbReference type="ARBA" id="ARBA00023136"/>
    </source>
</evidence>
<evidence type="ECO:0000256" key="1">
    <source>
        <dbReference type="ARBA" id="ARBA00004141"/>
    </source>
</evidence>
<dbReference type="AlphaFoldDB" id="A0A2A2TD56"/>
<comment type="caution">
    <text evidence="6">The sequence shown here is derived from an EMBL/GenBank/DDBJ whole genome shotgun (WGS) entry which is preliminary data.</text>
</comment>
<dbReference type="OrthoDB" id="3181223at2"/>
<feature type="transmembrane region" description="Helical" evidence="5">
    <location>
        <begin position="167"/>
        <end position="186"/>
    </location>
</feature>
<organism evidence="6 7">
    <name type="scientific">Brunnivagina elsteri CCALA 953</name>
    <dbReference type="NCBI Taxonomy" id="987040"/>
    <lineage>
        <taxon>Bacteria</taxon>
        <taxon>Bacillati</taxon>
        <taxon>Cyanobacteriota</taxon>
        <taxon>Cyanophyceae</taxon>
        <taxon>Nostocales</taxon>
        <taxon>Calotrichaceae</taxon>
        <taxon>Brunnivagina</taxon>
    </lineage>
</organism>
<accession>A0A2A2TD56</accession>
<dbReference type="InterPro" id="IPR050598">
    <property type="entry name" value="AminoAcid_Transporter"/>
</dbReference>
<keyword evidence="2 5" id="KW-0812">Transmembrane</keyword>
<gene>
    <name evidence="6" type="ORF">CK510_23240</name>
</gene>
<protein>
    <submittedName>
        <fullName evidence="6">Amino acid permease</fullName>
    </submittedName>
</protein>
<keyword evidence="3 5" id="KW-1133">Transmembrane helix</keyword>
<feature type="transmembrane region" description="Helical" evidence="5">
    <location>
        <begin position="56"/>
        <end position="75"/>
    </location>
</feature>
<dbReference type="RefSeq" id="WP_095723944.1">
    <property type="nucleotide sequence ID" value="NZ_NTFS01000345.1"/>
</dbReference>
<evidence type="ECO:0000256" key="5">
    <source>
        <dbReference type="SAM" id="Phobius"/>
    </source>
</evidence>
<evidence type="ECO:0000313" key="6">
    <source>
        <dbReference type="EMBL" id="PAX51727.1"/>
    </source>
</evidence>
<dbReference type="EMBL" id="NTFS01000345">
    <property type="protein sequence ID" value="PAX51727.1"/>
    <property type="molecule type" value="Genomic_DNA"/>
</dbReference>
<dbReference type="PIRSF" id="PIRSF006060">
    <property type="entry name" value="AA_transporter"/>
    <property type="match status" value="1"/>
</dbReference>
<feature type="transmembrane region" description="Helical" evidence="5">
    <location>
        <begin position="21"/>
        <end position="44"/>
    </location>
</feature>
<name>A0A2A2TD56_9CYAN</name>
<dbReference type="Pfam" id="PF13520">
    <property type="entry name" value="AA_permease_2"/>
    <property type="match status" value="1"/>
</dbReference>
<feature type="transmembrane region" description="Helical" evidence="5">
    <location>
        <begin position="395"/>
        <end position="414"/>
    </location>
</feature>
<keyword evidence="7" id="KW-1185">Reference proteome</keyword>
<comment type="subcellular location">
    <subcellularLocation>
        <location evidence="1">Membrane</location>
        <topology evidence="1">Multi-pass membrane protein</topology>
    </subcellularLocation>
</comment>
<reference evidence="6 7" key="1">
    <citation type="submission" date="2017-08" db="EMBL/GenBank/DDBJ databases">
        <title>Draft genome sequence of filamentous cyanobacterium Calothrix elsteri CCALA 953.</title>
        <authorList>
            <person name="Gagunashvili A.N."/>
            <person name="Elster J."/>
            <person name="Andresson O.S."/>
        </authorList>
    </citation>
    <scope>NUCLEOTIDE SEQUENCE [LARGE SCALE GENOMIC DNA]</scope>
    <source>
        <strain evidence="6 7">CCALA 953</strain>
    </source>
</reference>
<evidence type="ECO:0000256" key="3">
    <source>
        <dbReference type="ARBA" id="ARBA00022989"/>
    </source>
</evidence>
<feature type="transmembrane region" description="Helical" evidence="5">
    <location>
        <begin position="96"/>
        <end position="122"/>
    </location>
</feature>
<sequence length="443" mass="47465">MAIKITPSKPEQLIPKPTLSTIDAVALIIGMVVGVGIFETPALVAANAANGQIAMLAWLLGGVMSFVGALCYGELSTAYPDAGGTYYYLQRAFGKNLSFLFAWARMTVIQTGSIALLAFVFGDYASQLLRLGEYSSAIYASIAIALLTILNVLGIQQGKWTQNLLTLAKILGLLLVITVGIFLATAQPSVTTTTPTTQTTTFGLAMVFVLLTYGGWNEAAYLSAEVSDSQRNMVKILLGTIAIITAIYLLINLAYLHGLGLAVMAKSEAPAAELMRLALGETGAKFVSTLIAVSALGAANATIFTGARTNYALGRDFPKFAFLGRWSHQNTPVNALMVQAGIAILLVIIGAIRRQGFETMVEYTAPVFWFFFLLSGIALLVLRYREPNIPRPFKVPIYPIIPLLFCATCGYLLYSSINYTGIGGSIGVIVLLTGIPILIFNRE</sequence>
<dbReference type="GO" id="GO:0016020">
    <property type="term" value="C:membrane"/>
    <property type="evidence" value="ECO:0007669"/>
    <property type="project" value="UniProtKB-SubCell"/>
</dbReference>
<feature type="transmembrane region" description="Helical" evidence="5">
    <location>
        <begin position="134"/>
        <end position="155"/>
    </location>
</feature>